<proteinExistence type="predicted"/>
<evidence type="ECO:0000313" key="8">
    <source>
        <dbReference type="EMBL" id="TSP36106.1"/>
    </source>
</evidence>
<sequence length="935" mass="103788">MAQLRKLGCDGMRHNSQTSARHEILTSLVSALDSVCTAMSKLNAEVACVTVHEDSVIAIGTEKGRIFLNSRKEIQTDFHKFCRVSCLQALNSVSSHAKTLDTEISRTGEAVGKNSLVPVPYEWIQKEPGAVFIHGLPDGVTLRRPAEYDTKTLMKILEQSNRIRFIVKRVPDEASRDGKSCPESNHLPSPAVKNASNHTPVKTPSQEVPASSSLLSSFLYGMPVPSQTHPDNKCEAKTSVLQGLVTERLAAWAPSDEKVAVPMEAPDNGERIALAGDVAQSPPSVHISKRLLFSIVHEKSEKWDAFIRETEDINTLRECVQILFNSRYAEALGLDHMVPVPYRKIACDPEAVEIIGIPDRIPFKRPCTYGVPKLKRILEERHGVRFVVRRMFDERIFTAAGKVAKEEGRQDSSSPEDGFSEGFRVLSSTLELVSNTHSSRSTSSCVSPLADCEAGPSGDCPPLKKVKTEPPDGEIIQVTVPENTAASEEPSEPPVELVTPDLRRPLEPLAVEEPAQKSTPQGLRRAVDEDIGEMILQLRKQVESLFSTKYAEALGLPEPVKVPYSKFQMYPEDLYITGLPEGIMFRRPNCFGAAKLQKILSASNQIQFVIKRPDLLTETQLKQEPPSQPVCEPAECDPKDNLAEDPGPACKRPGFLDSLEAKLSRIDLANTLREQVQDLFNRKYGEALGIKYPVQVPYKRIKSNPGSVIIEGLPPGIPFRKPCTFGSQNLERILAVADRISFTIMRPFQGLIPKPAPRRITLLKKACPSISAEDEDINRMGEKVILREQVKELFNKKYGEALGLDRPVIVPYKLIRASPDSLEVCGLPEDVSFRNPNSYDIIRLEKILQARDDITININTPLQPFVQLCPQTSSSEGNVTVNRRKRKRLLDNSLTAPPQRADPSNSTSQIPVMQWPMYMVDYSGVNVQVPGKVKY</sequence>
<evidence type="ECO:0000256" key="1">
    <source>
        <dbReference type="ARBA" id="ARBA00004123"/>
    </source>
</evidence>
<dbReference type="Proteomes" id="UP000319801">
    <property type="component" value="Unassembled WGS sequence"/>
</dbReference>
<dbReference type="Pfam" id="PF02946">
    <property type="entry name" value="GTF2I"/>
    <property type="match status" value="5"/>
</dbReference>
<feature type="region of interest" description="Disordered" evidence="7">
    <location>
        <begin position="872"/>
        <end position="908"/>
    </location>
</feature>
<evidence type="ECO:0000256" key="2">
    <source>
        <dbReference type="ARBA" id="ARBA00022737"/>
    </source>
</evidence>
<feature type="compositionally biased region" description="Polar residues" evidence="7">
    <location>
        <begin position="194"/>
        <end position="208"/>
    </location>
</feature>
<keyword evidence="6" id="KW-0539">Nucleus</keyword>
<reference evidence="8 9" key="1">
    <citation type="journal article" date="2019" name="Genome Biol. Evol.">
        <title>Whole-Genome Sequencing of the Giant Devil Catfish, Bagarius yarrelli.</title>
        <authorList>
            <person name="Jiang W."/>
            <person name="Lv Y."/>
            <person name="Cheng L."/>
            <person name="Yang K."/>
            <person name="Chao B."/>
            <person name="Wang X."/>
            <person name="Li Y."/>
            <person name="Pan X."/>
            <person name="You X."/>
            <person name="Zhang Y."/>
            <person name="Yang J."/>
            <person name="Li J."/>
            <person name="Zhang X."/>
            <person name="Liu S."/>
            <person name="Sun C."/>
            <person name="Yang J."/>
            <person name="Shi Q."/>
        </authorList>
    </citation>
    <scope>NUCLEOTIDE SEQUENCE [LARGE SCALE GENOMIC DNA]</scope>
    <source>
        <strain evidence="8">JWS20170419001</strain>
        <tissue evidence="8">Muscle</tissue>
    </source>
</reference>
<keyword evidence="4" id="KW-0238">DNA-binding</keyword>
<dbReference type="GO" id="GO:0003677">
    <property type="term" value="F:DNA binding"/>
    <property type="evidence" value="ECO:0007669"/>
    <property type="project" value="UniProtKB-KW"/>
</dbReference>
<evidence type="ECO:0000256" key="7">
    <source>
        <dbReference type="SAM" id="MobiDB-lite"/>
    </source>
</evidence>
<dbReference type="PROSITE" id="PS51139">
    <property type="entry name" value="GTF2I"/>
    <property type="match status" value="5"/>
</dbReference>
<evidence type="ECO:0000256" key="5">
    <source>
        <dbReference type="ARBA" id="ARBA00023163"/>
    </source>
</evidence>
<protein>
    <submittedName>
        <fullName evidence="8">General transcription factor II-I repeat domain-containing protein 1</fullName>
    </submittedName>
</protein>
<comment type="caution">
    <text evidence="8">The sequence shown here is derived from an EMBL/GenBank/DDBJ whole genome shotgun (WGS) entry which is preliminary data.</text>
</comment>
<dbReference type="AlphaFoldDB" id="A0A556UY13"/>
<gene>
    <name evidence="8" type="ORF">Baya_10278</name>
</gene>
<comment type="subcellular location">
    <subcellularLocation>
        <location evidence="1">Nucleus</location>
    </subcellularLocation>
</comment>
<keyword evidence="3" id="KW-0805">Transcription regulation</keyword>
<dbReference type="GO" id="GO:0005634">
    <property type="term" value="C:nucleus"/>
    <property type="evidence" value="ECO:0007669"/>
    <property type="project" value="UniProtKB-SubCell"/>
</dbReference>
<organism evidence="8 9">
    <name type="scientific">Bagarius yarrelli</name>
    <name type="common">Goonch</name>
    <name type="synonym">Bagrus yarrelli</name>
    <dbReference type="NCBI Taxonomy" id="175774"/>
    <lineage>
        <taxon>Eukaryota</taxon>
        <taxon>Metazoa</taxon>
        <taxon>Chordata</taxon>
        <taxon>Craniata</taxon>
        <taxon>Vertebrata</taxon>
        <taxon>Euteleostomi</taxon>
        <taxon>Actinopterygii</taxon>
        <taxon>Neopterygii</taxon>
        <taxon>Teleostei</taxon>
        <taxon>Ostariophysi</taxon>
        <taxon>Siluriformes</taxon>
        <taxon>Sisoridae</taxon>
        <taxon>Sisorinae</taxon>
        <taxon>Bagarius</taxon>
    </lineage>
</organism>
<dbReference type="SUPFAM" id="SSF117773">
    <property type="entry name" value="GTF2I-like repeat"/>
    <property type="match status" value="5"/>
</dbReference>
<accession>A0A556UY13</accession>
<feature type="region of interest" description="Disordered" evidence="7">
    <location>
        <begin position="174"/>
        <end position="208"/>
    </location>
</feature>
<dbReference type="PANTHER" id="PTHR46304:SF1">
    <property type="entry name" value="GENERAL TRANSCRIPTION FACTOR II-I REPEAT DOMAIN-CONTAINING PROTEIN 1"/>
    <property type="match status" value="1"/>
</dbReference>
<dbReference type="InterPro" id="IPR004212">
    <property type="entry name" value="GTF2I"/>
</dbReference>
<feature type="compositionally biased region" description="Polar residues" evidence="7">
    <location>
        <begin position="892"/>
        <end position="908"/>
    </location>
</feature>
<evidence type="ECO:0000256" key="3">
    <source>
        <dbReference type="ARBA" id="ARBA00023015"/>
    </source>
</evidence>
<dbReference type="GO" id="GO:0003700">
    <property type="term" value="F:DNA-binding transcription factor activity"/>
    <property type="evidence" value="ECO:0007669"/>
    <property type="project" value="TreeGrafter"/>
</dbReference>
<name>A0A556UY13_BAGYA</name>
<feature type="compositionally biased region" description="Polar residues" evidence="7">
    <location>
        <begin position="872"/>
        <end position="881"/>
    </location>
</feature>
<dbReference type="PANTHER" id="PTHR46304">
    <property type="entry name" value="GENERAL TRANSCRIPTION FACTOR II-I REPEAT DOMAIN-CONTAINING PROTEIN 1"/>
    <property type="match status" value="1"/>
</dbReference>
<dbReference type="EMBL" id="VCAZ01000075">
    <property type="protein sequence ID" value="TSP36106.1"/>
    <property type="molecule type" value="Genomic_DNA"/>
</dbReference>
<evidence type="ECO:0000256" key="6">
    <source>
        <dbReference type="ARBA" id="ARBA00023242"/>
    </source>
</evidence>
<dbReference type="Gene3D" id="3.90.1460.10">
    <property type="entry name" value="GTF2I-like"/>
    <property type="match status" value="5"/>
</dbReference>
<keyword evidence="9" id="KW-1185">Reference proteome</keyword>
<keyword evidence="2" id="KW-0677">Repeat</keyword>
<evidence type="ECO:0000313" key="9">
    <source>
        <dbReference type="Proteomes" id="UP000319801"/>
    </source>
</evidence>
<keyword evidence="5" id="KW-0804">Transcription</keyword>
<dbReference type="InterPro" id="IPR036647">
    <property type="entry name" value="GTF2I-like_rpt_sf"/>
</dbReference>
<evidence type="ECO:0000256" key="4">
    <source>
        <dbReference type="ARBA" id="ARBA00023125"/>
    </source>
</evidence>
<dbReference type="OrthoDB" id="10072451at2759"/>